<dbReference type="Proteomes" id="UP000095492">
    <property type="component" value="Unassembled WGS sequence"/>
</dbReference>
<proteinExistence type="predicted"/>
<sequence length="206" mass="25008">MQKELMSNSKKEESMLYVMNKYELEQKGYSGGKDDNANVGVYYITDIHLPQHGICPNIGLKSKKKKIDIIIKKMFKNNLNQLDIPFLINMDKSVEEFEWRWRLEYNRDILWFGGDISESIDDVELFFERLILRYLYLTQFKKHERLFVPAKNEKEIETEYNRYLDELNIKYNKCLKKIRKIEKKSKKRFFNSYKEKDIYTIQELLL</sequence>
<protein>
    <submittedName>
        <fullName evidence="1">Uncharacterized protein</fullName>
    </submittedName>
</protein>
<gene>
    <name evidence="1" type="ORF">ERS852448_01053</name>
</gene>
<dbReference type="AlphaFoldDB" id="A0A173SMW8"/>
<evidence type="ECO:0000313" key="2">
    <source>
        <dbReference type="Proteomes" id="UP000095492"/>
    </source>
</evidence>
<dbReference type="RefSeq" id="WP_055289770.1">
    <property type="nucleotide sequence ID" value="NZ_CP173382.1"/>
</dbReference>
<dbReference type="STRING" id="39490.ERS852448_01053"/>
<accession>A0A173SMW8</accession>
<name>A0A173SMW8_EUBRA</name>
<dbReference type="EMBL" id="CYYA01000005">
    <property type="protein sequence ID" value="CUM91326.1"/>
    <property type="molecule type" value="Genomic_DNA"/>
</dbReference>
<reference evidence="1 2" key="1">
    <citation type="submission" date="2015-09" db="EMBL/GenBank/DDBJ databases">
        <authorList>
            <consortium name="Pathogen Informatics"/>
        </authorList>
    </citation>
    <scope>NUCLEOTIDE SEQUENCE [LARGE SCALE GENOMIC DNA]</scope>
    <source>
        <strain evidence="1 2">2789STDY5608891</strain>
    </source>
</reference>
<evidence type="ECO:0000313" key="1">
    <source>
        <dbReference type="EMBL" id="CUM91326.1"/>
    </source>
</evidence>
<dbReference type="GeneID" id="97390382"/>
<organism evidence="1 2">
    <name type="scientific">Eubacterium ramulus</name>
    <dbReference type="NCBI Taxonomy" id="39490"/>
    <lineage>
        <taxon>Bacteria</taxon>
        <taxon>Bacillati</taxon>
        <taxon>Bacillota</taxon>
        <taxon>Clostridia</taxon>
        <taxon>Eubacteriales</taxon>
        <taxon>Eubacteriaceae</taxon>
        <taxon>Eubacterium</taxon>
    </lineage>
</organism>